<feature type="domain" description="CxxC-x17-CxxC" evidence="1">
    <location>
        <begin position="6"/>
        <end position="37"/>
    </location>
</feature>
<organism evidence="2 3">
    <name type="scientific">Candidatus Kaiserbacteria bacterium CG10_big_fil_rev_8_21_14_0_10_49_17</name>
    <dbReference type="NCBI Taxonomy" id="1974609"/>
    <lineage>
        <taxon>Bacteria</taxon>
        <taxon>Candidatus Kaiseribacteriota</taxon>
    </lineage>
</organism>
<proteinExistence type="predicted"/>
<dbReference type="EMBL" id="PFBJ01000013">
    <property type="protein sequence ID" value="PIT91050.1"/>
    <property type="molecule type" value="Genomic_DNA"/>
</dbReference>
<accession>A0A2M6WE19</accession>
<dbReference type="AlphaFoldDB" id="A0A2M6WE19"/>
<reference evidence="3" key="1">
    <citation type="submission" date="2017-09" db="EMBL/GenBank/DDBJ databases">
        <title>Depth-based differentiation of microbial function through sediment-hosted aquifers and enrichment of novel symbionts in the deep terrestrial subsurface.</title>
        <authorList>
            <person name="Probst A.J."/>
            <person name="Ladd B."/>
            <person name="Jarett J.K."/>
            <person name="Geller-Mcgrath D.E."/>
            <person name="Sieber C.M.K."/>
            <person name="Emerson J.B."/>
            <person name="Anantharaman K."/>
            <person name="Thomas B.C."/>
            <person name="Malmstrom R."/>
            <person name="Stieglmeier M."/>
            <person name="Klingl A."/>
            <person name="Woyke T."/>
            <person name="Ryan C.M."/>
            <person name="Banfield J.F."/>
        </authorList>
    </citation>
    <scope>NUCLEOTIDE SEQUENCE [LARGE SCALE GENOMIC DNA]</scope>
</reference>
<dbReference type="Pfam" id="PF23477">
    <property type="entry name" value="zf_Tbcl_2"/>
    <property type="match status" value="2"/>
</dbReference>
<comment type="caution">
    <text evidence="2">The sequence shown here is derived from an EMBL/GenBank/DDBJ whole genome shotgun (WGS) entry which is preliminary data.</text>
</comment>
<evidence type="ECO:0000313" key="3">
    <source>
        <dbReference type="Proteomes" id="UP000228809"/>
    </source>
</evidence>
<dbReference type="Proteomes" id="UP000228809">
    <property type="component" value="Unassembled WGS sequence"/>
</dbReference>
<evidence type="ECO:0000313" key="2">
    <source>
        <dbReference type="EMBL" id="PIT91050.1"/>
    </source>
</evidence>
<evidence type="ECO:0000259" key="1">
    <source>
        <dbReference type="Pfam" id="PF23477"/>
    </source>
</evidence>
<sequence>MHQGNWTCSGCGAAITQLPFEPRDTSNLKCLDCFKKGKGNSAPAGERKTFKGDWKCSGCGTAITELPFEPRSTENLKCRECFRAN</sequence>
<protein>
    <recommendedName>
        <fullName evidence="1">CxxC-x17-CxxC domain-containing protein</fullName>
    </recommendedName>
</protein>
<dbReference type="InterPro" id="IPR026363">
    <property type="entry name" value="CxxC-x17-CxxC_dom"/>
</dbReference>
<name>A0A2M6WE19_9BACT</name>
<feature type="domain" description="CxxC-x17-CxxC" evidence="1">
    <location>
        <begin position="55"/>
        <end position="84"/>
    </location>
</feature>
<gene>
    <name evidence="2" type="ORF">COU17_02690</name>
</gene>